<keyword evidence="1" id="KW-0328">Glycosyltransferase</keyword>
<dbReference type="Pfam" id="PF01075">
    <property type="entry name" value="Glyco_transf_9"/>
    <property type="match status" value="1"/>
</dbReference>
<dbReference type="SUPFAM" id="SSF53756">
    <property type="entry name" value="UDP-Glycosyltransferase/glycogen phosphorylase"/>
    <property type="match status" value="1"/>
</dbReference>
<evidence type="ECO:0000256" key="1">
    <source>
        <dbReference type="ARBA" id="ARBA00022676"/>
    </source>
</evidence>
<dbReference type="InterPro" id="IPR051199">
    <property type="entry name" value="LPS_LOS_Heptosyltrfase"/>
</dbReference>
<keyword evidence="5" id="KW-1185">Reference proteome</keyword>
<evidence type="ECO:0000256" key="3">
    <source>
        <dbReference type="SAM" id="MobiDB-lite"/>
    </source>
</evidence>
<dbReference type="EMBL" id="OX336137">
    <property type="protein sequence ID" value="CAI2718395.1"/>
    <property type="molecule type" value="Genomic_DNA"/>
</dbReference>
<evidence type="ECO:0000313" key="4">
    <source>
        <dbReference type="EMBL" id="CAI2718395.1"/>
    </source>
</evidence>
<dbReference type="InterPro" id="IPR002201">
    <property type="entry name" value="Glyco_trans_9"/>
</dbReference>
<organism evidence="4 5">
    <name type="scientific">Nitrospina watsonii</name>
    <dbReference type="NCBI Taxonomy" id="1323948"/>
    <lineage>
        <taxon>Bacteria</taxon>
        <taxon>Pseudomonadati</taxon>
        <taxon>Nitrospinota/Tectimicrobiota group</taxon>
        <taxon>Nitrospinota</taxon>
        <taxon>Nitrospinia</taxon>
        <taxon>Nitrospinales</taxon>
        <taxon>Nitrospinaceae</taxon>
        <taxon>Nitrospina</taxon>
    </lineage>
</organism>
<sequence length="585" mass="66404">MPKNILILNQTRMGDLVQCTPLIAGLRQKHPDAKITLAVNRSFEEFARKILHVDELVVFDIGQYNDQDWSKEVVWVTLVQYLKKCLDALRGKNFDLVVNLSHSFLSAYMIKYLQIPEARGFCCNEEGDRKTEHPWFQYFFIEPMNRPYNTFNLVDIFGRGGDIEPATSGILVRNGAEDEAAVSGVIETHGIDQDELVIGIQAGSSIADRRWPASRFAELVDRLIETSNARTILFGVKSETELSEQIIGASKNPTRIVNLCGQTSITQLIGMLKRCRYLVTNDTGTMHIAAALGVRIVGLFFAHAHPAETGPYSAGDLIFRANIACAPCSYHVHCSNVICVDKVQPRHVSALIHGHLESGRWQVPEFMQHLPEMDLLESYFDEEGYLAYKPLIRHPLAMETLFSQAYRRMWRDCLMETRETPSEAALKEMGDFLEQHYDVRGEDGLWDRVLRKQEELHRLLRLLTDGGVTSDKLMQIYGDHGFDKPRIQALGERIAGIDDAIRKIGLTHPELNPLCDMFDRRKENFEGKDLLDLAQRTSDCYRKFKIEALSLYTVLDSLRERLAEEDSTGPDQADVSSKRMAVPGR</sequence>
<name>A0ABM9HDS0_9BACT</name>
<dbReference type="Proteomes" id="UP001157733">
    <property type="component" value="Chromosome"/>
</dbReference>
<evidence type="ECO:0000256" key="2">
    <source>
        <dbReference type="ARBA" id="ARBA00022679"/>
    </source>
</evidence>
<keyword evidence="2" id="KW-0808">Transferase</keyword>
<dbReference type="RefSeq" id="WP_282011294.1">
    <property type="nucleotide sequence ID" value="NZ_OX336137.1"/>
</dbReference>
<accession>A0ABM9HDS0</accession>
<reference evidence="4 5" key="1">
    <citation type="submission" date="2022-09" db="EMBL/GenBank/DDBJ databases">
        <authorList>
            <person name="Kop L."/>
        </authorList>
    </citation>
    <scope>NUCLEOTIDE SEQUENCE [LARGE SCALE GENOMIC DNA]</scope>
    <source>
        <strain evidence="4 5">347</strain>
    </source>
</reference>
<protein>
    <submittedName>
        <fullName evidence="4">Heptosyltransferase family protein</fullName>
    </submittedName>
</protein>
<dbReference type="CDD" id="cd03789">
    <property type="entry name" value="GT9_LPS_heptosyltransferase"/>
    <property type="match status" value="1"/>
</dbReference>
<dbReference type="PANTHER" id="PTHR30160">
    <property type="entry name" value="TETRAACYLDISACCHARIDE 4'-KINASE-RELATED"/>
    <property type="match status" value="1"/>
</dbReference>
<proteinExistence type="predicted"/>
<feature type="region of interest" description="Disordered" evidence="3">
    <location>
        <begin position="563"/>
        <end position="585"/>
    </location>
</feature>
<dbReference type="Gene3D" id="3.40.50.2000">
    <property type="entry name" value="Glycogen Phosphorylase B"/>
    <property type="match status" value="2"/>
</dbReference>
<dbReference type="PANTHER" id="PTHR30160:SF7">
    <property type="entry name" value="ADP-HEPTOSE--LPS HEPTOSYLTRANSFERASE 2"/>
    <property type="match status" value="1"/>
</dbReference>
<evidence type="ECO:0000313" key="5">
    <source>
        <dbReference type="Proteomes" id="UP001157733"/>
    </source>
</evidence>
<gene>
    <name evidence="4" type="ORF">NSPWAT_1536</name>
</gene>